<evidence type="ECO:0000313" key="3">
    <source>
        <dbReference type="EMBL" id="OIW25171.1"/>
    </source>
</evidence>
<dbReference type="GO" id="GO:0005634">
    <property type="term" value="C:nucleus"/>
    <property type="evidence" value="ECO:0007669"/>
    <property type="project" value="TreeGrafter"/>
</dbReference>
<dbReference type="Pfam" id="PF03959">
    <property type="entry name" value="FSH1"/>
    <property type="match status" value="1"/>
</dbReference>
<proteinExistence type="predicted"/>
<organism evidence="3 4">
    <name type="scientific">Coniochaeta ligniaria NRRL 30616</name>
    <dbReference type="NCBI Taxonomy" id="1408157"/>
    <lineage>
        <taxon>Eukaryota</taxon>
        <taxon>Fungi</taxon>
        <taxon>Dikarya</taxon>
        <taxon>Ascomycota</taxon>
        <taxon>Pezizomycotina</taxon>
        <taxon>Sordariomycetes</taxon>
        <taxon>Sordariomycetidae</taxon>
        <taxon>Coniochaetales</taxon>
        <taxon>Coniochaetaceae</taxon>
        <taxon>Coniochaeta</taxon>
    </lineage>
</organism>
<feature type="domain" description="Serine hydrolase" evidence="2">
    <location>
        <begin position="1"/>
        <end position="236"/>
    </location>
</feature>
<dbReference type="GO" id="GO:0016787">
    <property type="term" value="F:hydrolase activity"/>
    <property type="evidence" value="ECO:0007669"/>
    <property type="project" value="UniProtKB-KW"/>
</dbReference>
<evidence type="ECO:0000313" key="4">
    <source>
        <dbReference type="Proteomes" id="UP000182658"/>
    </source>
</evidence>
<dbReference type="GO" id="GO:0005737">
    <property type="term" value="C:cytoplasm"/>
    <property type="evidence" value="ECO:0007669"/>
    <property type="project" value="TreeGrafter"/>
</dbReference>
<evidence type="ECO:0000259" key="2">
    <source>
        <dbReference type="Pfam" id="PF03959"/>
    </source>
</evidence>
<keyword evidence="4" id="KW-1185">Reference proteome</keyword>
<dbReference type="PANTHER" id="PTHR48070">
    <property type="entry name" value="ESTERASE OVCA2"/>
    <property type="match status" value="1"/>
</dbReference>
<dbReference type="EMBL" id="KV875102">
    <property type="protein sequence ID" value="OIW25171.1"/>
    <property type="molecule type" value="Genomic_DNA"/>
</dbReference>
<dbReference type="Proteomes" id="UP000182658">
    <property type="component" value="Unassembled WGS sequence"/>
</dbReference>
<dbReference type="OrthoDB" id="414698at2759"/>
<dbReference type="AlphaFoldDB" id="A0A1J7ID10"/>
<name>A0A1J7ID10_9PEZI</name>
<dbReference type="InterPro" id="IPR029058">
    <property type="entry name" value="AB_hydrolase_fold"/>
</dbReference>
<dbReference type="Gene3D" id="3.40.50.1820">
    <property type="entry name" value="alpha/beta hydrolase"/>
    <property type="match status" value="1"/>
</dbReference>
<dbReference type="InParanoid" id="A0A1J7ID10"/>
<dbReference type="InterPro" id="IPR050593">
    <property type="entry name" value="LovG"/>
</dbReference>
<sequence>MKILCLHGAYGSASNFKVQLRPFLDAVEPVGGVEFKWINGGHAVVPPPGFQNYFGLAPHYRFVDFDGISEMDDMLSKIREMPQESTPEDTIRRLIGDLHSFGAQAVRSTLDRLFEILEQNPDIDGILGHSEGAMVASTLILEEARRCVEQNRPRQIKYGIFFAGWPPLRLEGESVRTLLADECENIIDVPTCHIVGCNDPYIHGAMALFSMCDEDTAILFDHGKGHTIPRDAKTLSELAVAFECTCKSNSPGASPAYV</sequence>
<dbReference type="InterPro" id="IPR005645">
    <property type="entry name" value="FSH-like_dom"/>
</dbReference>
<dbReference type="PANTHER" id="PTHR48070:SF4">
    <property type="entry name" value="ESTERASE ALNB"/>
    <property type="match status" value="1"/>
</dbReference>
<accession>A0A1J7ID10</accession>
<keyword evidence="1" id="KW-0378">Hydrolase</keyword>
<evidence type="ECO:0000256" key="1">
    <source>
        <dbReference type="ARBA" id="ARBA00022801"/>
    </source>
</evidence>
<protein>
    <recommendedName>
        <fullName evidence="2">Serine hydrolase domain-containing protein</fullName>
    </recommendedName>
</protein>
<dbReference type="SUPFAM" id="SSF53474">
    <property type="entry name" value="alpha/beta-Hydrolases"/>
    <property type="match status" value="1"/>
</dbReference>
<gene>
    <name evidence="3" type="ORF">CONLIGDRAFT_685040</name>
</gene>
<dbReference type="GO" id="GO:0019748">
    <property type="term" value="P:secondary metabolic process"/>
    <property type="evidence" value="ECO:0007669"/>
    <property type="project" value="TreeGrafter"/>
</dbReference>
<reference evidence="3 4" key="1">
    <citation type="submission" date="2016-10" db="EMBL/GenBank/DDBJ databases">
        <title>Draft genome sequence of Coniochaeta ligniaria NRRL30616, a lignocellulolytic fungus for bioabatement of inhibitors in plant biomass hydrolysates.</title>
        <authorList>
            <consortium name="DOE Joint Genome Institute"/>
            <person name="Jimenez D.J."/>
            <person name="Hector R.E."/>
            <person name="Riley R."/>
            <person name="Sun H."/>
            <person name="Grigoriev I.V."/>
            <person name="Van Elsas J.D."/>
            <person name="Nichols N.N."/>
        </authorList>
    </citation>
    <scope>NUCLEOTIDE SEQUENCE [LARGE SCALE GENOMIC DNA]</scope>
    <source>
        <strain evidence="3 4">NRRL 30616</strain>
    </source>
</reference>